<protein>
    <submittedName>
        <fullName evidence="3">Aminopeptidase N</fullName>
    </submittedName>
</protein>
<dbReference type="Gene3D" id="1.10.390.10">
    <property type="entry name" value="Neutral Protease Domain 2"/>
    <property type="match status" value="1"/>
</dbReference>
<dbReference type="InterPro" id="IPR027268">
    <property type="entry name" value="Peptidase_M4/M1_CTD_sf"/>
</dbReference>
<name>F0BGX2_9XANT</name>
<dbReference type="Proteomes" id="UP000003299">
    <property type="component" value="Unassembled WGS sequence"/>
</dbReference>
<dbReference type="InterPro" id="IPR014782">
    <property type="entry name" value="Peptidase_M1_dom"/>
</dbReference>
<dbReference type="PANTHER" id="PTHR45726:SF3">
    <property type="entry name" value="LEUKOTRIENE A-4 HYDROLASE"/>
    <property type="match status" value="1"/>
</dbReference>
<reference evidence="3 4" key="1">
    <citation type="journal article" date="2011" name="BMC Genomics">
        <title>Comparative genomics reveals diversity among xanthomonads infecting tomato and pepper.</title>
        <authorList>
            <person name="Potnis N."/>
            <person name="Krasileva K."/>
            <person name="Chow V."/>
            <person name="Almeida N.F."/>
            <person name="Patil P.B."/>
            <person name="Ryan R.P."/>
            <person name="Sharlach M."/>
            <person name="Behlau F."/>
            <person name="Dow J.M."/>
            <person name="Momol M.T."/>
            <person name="White F.F."/>
            <person name="Preston J.F."/>
            <person name="Vinatzer B.A."/>
            <person name="Koebnik R."/>
            <person name="Setubal J.C."/>
            <person name="Norman D.J."/>
            <person name="Staskawicz B.J."/>
            <person name="Jones J.B."/>
        </authorList>
    </citation>
    <scope>NUCLEOTIDE SEQUENCE [LARGE SCALE GENOMIC DNA]</scope>
    <source>
        <strain evidence="3 4">ATCC 35937</strain>
    </source>
</reference>
<organism evidence="3 4">
    <name type="scientific">Xanthomonas vesicatoria ATCC 35937</name>
    <dbReference type="NCBI Taxonomy" id="925775"/>
    <lineage>
        <taxon>Bacteria</taxon>
        <taxon>Pseudomonadati</taxon>
        <taxon>Pseudomonadota</taxon>
        <taxon>Gammaproteobacteria</taxon>
        <taxon>Lysobacterales</taxon>
        <taxon>Lysobacteraceae</taxon>
        <taxon>Xanthomonas</taxon>
    </lineage>
</organism>
<evidence type="ECO:0000256" key="1">
    <source>
        <dbReference type="SAM" id="SignalP"/>
    </source>
</evidence>
<proteinExistence type="predicted"/>
<dbReference type="GO" id="GO:0008270">
    <property type="term" value="F:zinc ion binding"/>
    <property type="evidence" value="ECO:0007669"/>
    <property type="project" value="InterPro"/>
</dbReference>
<dbReference type="eggNOG" id="COG0308">
    <property type="taxonomic scope" value="Bacteria"/>
</dbReference>
<keyword evidence="3" id="KW-0378">Hydrolase</keyword>
<evidence type="ECO:0000313" key="3">
    <source>
        <dbReference type="EMBL" id="EGD08280.1"/>
    </source>
</evidence>
<evidence type="ECO:0000313" key="4">
    <source>
        <dbReference type="Proteomes" id="UP000003299"/>
    </source>
</evidence>
<dbReference type="SUPFAM" id="SSF55486">
    <property type="entry name" value="Metalloproteases ('zincins'), catalytic domain"/>
    <property type="match status" value="1"/>
</dbReference>
<evidence type="ECO:0000259" key="2">
    <source>
        <dbReference type="Pfam" id="PF01433"/>
    </source>
</evidence>
<comment type="caution">
    <text evidence="3">The sequence shown here is derived from an EMBL/GenBank/DDBJ whole genome shotgun (WGS) entry which is preliminary data.</text>
</comment>
<sequence length="673" mass="75112">MKLPPSQDHSMFPTMRRSFAVALSLACISAPALAATAAQAAAPPGGFDPLVLFAPLQLPDAPDAYRSGGGVPGPLFWQNRADYQLHASIDPASHTLSGEAAIHYTNHSPDTLDVLWLQLDQNMYRADARAAASRPSRRTQFTDGMQIASVEVERDGHRQPVHFVVDDTRMRVDLPQPLAGQGKAMTLHIRYRYRIPGTWGGRTAYSASKQGEIYEIAQWYPRMAVYDDLRGWDTQPYLGSEFYLEYGDFDYAVTVPEGFLVAGSGALTNPAEVLSRAEQQRLQQARDSDRTVLIRTPADVAARAAAPAGTGTRTWRFHMEHTRDVAFAASPAFVWDAARINLPGGKQSLAMSVYPVEGVGADKWNRSTEYVKGAIEHFSQWYPYPWPAAINLGGYGAGMEYPGIVFDGFEDGGKDLFWITAHEIGHTWFPMIVGSNERRHAFMDEGFNTFIDVYASDAFNKGEYAPKRDSEYAPKGGNPVDEILPLLADVKAPTLMDIADATSETYRHPLTYFKGALGLVLLREQILGPERFDPAFRKYIATWAYKHPTPSDFFRLMESESGEDLSWWWRGWYFNNWQLDMGIARAQYVDHDPAKGLQLTLRSRQKLVMPVTVRVDLADGSHLDRRVPVESWLQNTAPTLTLPTTQKVLHVTLDPDHALPDADRSDDRVDVIG</sequence>
<keyword evidence="3" id="KW-0645">Protease</keyword>
<feature type="signal peptide" evidence="1">
    <location>
        <begin position="1"/>
        <end position="34"/>
    </location>
</feature>
<keyword evidence="1" id="KW-0732">Signal</keyword>
<accession>F0BGX2</accession>
<gene>
    <name evidence="3" type="ORF">XVE_3500</name>
</gene>
<dbReference type="CDD" id="cd09604">
    <property type="entry name" value="M1_APN_like"/>
    <property type="match status" value="1"/>
</dbReference>
<dbReference type="Pfam" id="PF01433">
    <property type="entry name" value="Peptidase_M1"/>
    <property type="match status" value="1"/>
</dbReference>
<dbReference type="GO" id="GO:0004177">
    <property type="term" value="F:aminopeptidase activity"/>
    <property type="evidence" value="ECO:0007669"/>
    <property type="project" value="UniProtKB-KW"/>
</dbReference>
<dbReference type="AlphaFoldDB" id="F0BGX2"/>
<dbReference type="GO" id="GO:0008237">
    <property type="term" value="F:metallopeptidase activity"/>
    <property type="evidence" value="ECO:0007669"/>
    <property type="project" value="InterPro"/>
</dbReference>
<dbReference type="InterPro" id="IPR034015">
    <property type="entry name" value="M1_LTA4H"/>
</dbReference>
<feature type="chain" id="PRO_5003248351" evidence="1">
    <location>
        <begin position="35"/>
        <end position="673"/>
    </location>
</feature>
<dbReference type="PANTHER" id="PTHR45726">
    <property type="entry name" value="LEUKOTRIENE A-4 HYDROLASE"/>
    <property type="match status" value="1"/>
</dbReference>
<keyword evidence="3" id="KW-0031">Aminopeptidase</keyword>
<dbReference type="EMBL" id="AEQV01000139">
    <property type="protein sequence ID" value="EGD08280.1"/>
    <property type="molecule type" value="Genomic_DNA"/>
</dbReference>
<feature type="domain" description="Peptidase M1 membrane alanine aminopeptidase" evidence="2">
    <location>
        <begin position="416"/>
        <end position="572"/>
    </location>
</feature>